<organism evidence="1 4">
    <name type="scientific">Yersinia pekkanenii</name>
    <dbReference type="NCBI Taxonomy" id="1288385"/>
    <lineage>
        <taxon>Bacteria</taxon>
        <taxon>Pseudomonadati</taxon>
        <taxon>Pseudomonadota</taxon>
        <taxon>Gammaproteobacteria</taxon>
        <taxon>Enterobacterales</taxon>
        <taxon>Yersiniaceae</taxon>
        <taxon>Yersinia</taxon>
    </lineage>
</organism>
<reference evidence="2 3" key="2">
    <citation type="submission" date="2015-03" db="EMBL/GenBank/DDBJ databases">
        <authorList>
            <consortium name="Pathogen Informatics"/>
            <person name="Murphy D."/>
        </authorList>
    </citation>
    <scope>NUCLEOTIDE SEQUENCE [LARGE SCALE GENOMIC DNA]</scope>
    <source>
        <strain evidence="3">type strain: CIP110230</strain>
        <strain evidence="2">Type strain: CIP110230</strain>
    </source>
</reference>
<dbReference type="EMBL" id="CWJL01000004">
    <property type="protein sequence ID" value="CRY65148.1"/>
    <property type="molecule type" value="Genomic_DNA"/>
</dbReference>
<dbReference type="EMBL" id="CQAZ01000007">
    <property type="protein sequence ID" value="CNH38627.1"/>
    <property type="molecule type" value="Genomic_DNA"/>
</dbReference>
<reference evidence="4" key="3">
    <citation type="submission" date="2015-03" db="EMBL/GenBank/DDBJ databases">
        <authorList>
            <consortium name="Pathogen Informatics"/>
        </authorList>
    </citation>
    <scope>NUCLEOTIDE SEQUENCE [LARGE SCALE GENOMIC DNA]</scope>
    <source>
        <strain evidence="4">A125KOH2</strain>
    </source>
</reference>
<dbReference type="AlphaFoldDB" id="A0A0T9P046"/>
<reference evidence="1" key="1">
    <citation type="submission" date="2015-03" db="EMBL/GenBank/DDBJ databases">
        <authorList>
            <person name="Murphy D."/>
        </authorList>
    </citation>
    <scope>NUCLEOTIDE SEQUENCE [LARGE SCALE GENOMIC DNA]</scope>
    <source>
        <strain evidence="1">A125KOH2</strain>
    </source>
</reference>
<dbReference type="Proteomes" id="UP000045840">
    <property type="component" value="Unassembled WGS sequence"/>
</dbReference>
<evidence type="ECO:0000313" key="1">
    <source>
        <dbReference type="EMBL" id="CNH38627.1"/>
    </source>
</evidence>
<evidence type="ECO:0000313" key="3">
    <source>
        <dbReference type="Proteomes" id="UP000044625"/>
    </source>
</evidence>
<dbReference type="Proteomes" id="UP000044625">
    <property type="component" value="Unassembled WGS sequence"/>
</dbReference>
<keyword evidence="3" id="KW-1185">Reference proteome</keyword>
<gene>
    <name evidence="1" type="ORF">ERS008529_01107</name>
    <name evidence="2" type="ORF">ERS137968_01180</name>
</gene>
<accession>A0A0T9P046</accession>
<proteinExistence type="predicted"/>
<protein>
    <submittedName>
        <fullName evidence="1">Uncharacterized protein</fullName>
    </submittedName>
</protein>
<dbReference type="STRING" id="1288385.ERS137968_01180"/>
<sequence>MQVKSSELTLQIPRYNGLRREHDKISDDS</sequence>
<evidence type="ECO:0000313" key="2">
    <source>
        <dbReference type="EMBL" id="CRY65148.1"/>
    </source>
</evidence>
<name>A0A0T9P046_9GAMM</name>
<evidence type="ECO:0000313" key="4">
    <source>
        <dbReference type="Proteomes" id="UP000045840"/>
    </source>
</evidence>